<dbReference type="InterPro" id="IPR023796">
    <property type="entry name" value="Serpin_dom"/>
</dbReference>
<dbReference type="InterPro" id="IPR000215">
    <property type="entry name" value="Serpin_fam"/>
</dbReference>
<dbReference type="GO" id="GO:0005615">
    <property type="term" value="C:extracellular space"/>
    <property type="evidence" value="ECO:0007669"/>
    <property type="project" value="InterPro"/>
</dbReference>
<feature type="signal peptide" evidence="4">
    <location>
        <begin position="1"/>
        <end position="19"/>
    </location>
</feature>
<evidence type="ECO:0000256" key="3">
    <source>
        <dbReference type="RuleBase" id="RU000411"/>
    </source>
</evidence>
<accession>A0A8S4QQ91</accession>
<dbReference type="AlphaFoldDB" id="A0A8S4QQ91"/>
<dbReference type="GO" id="GO:0004867">
    <property type="term" value="F:serine-type endopeptidase inhibitor activity"/>
    <property type="evidence" value="ECO:0007669"/>
    <property type="project" value="UniProtKB-KW"/>
</dbReference>
<dbReference type="InterPro" id="IPR042178">
    <property type="entry name" value="Serpin_sf_1"/>
</dbReference>
<dbReference type="OrthoDB" id="671595at2759"/>
<name>A0A8S4QQ91_9NEOP</name>
<evidence type="ECO:0000313" key="7">
    <source>
        <dbReference type="Proteomes" id="UP000838756"/>
    </source>
</evidence>
<gene>
    <name evidence="6" type="primary">jg24646</name>
    <name evidence="6" type="ORF">PAEG_LOCUS5294</name>
</gene>
<sequence>MRITITLIILIAASSFCDLDFNSKTRNFGVELLYHTVQGTDGNLAISPYAIWYLLTSMAYQTMGVTREEISEVLLLTEDRNEVLEGFISLRRLLVVNEGVNITLLNFLFYDEGFLVKSDSLRMLEKDFRFITRRLNFAEPQMATNSALRALQKYGVPSPRNFIRTEDFVNSTMIMCNYLSFQASWLKPFNVSETSKIYYGNEDNVGTSMMYKSERFRFSNFDSLKASVTELPYEGDGKYCMLLIRPYSGYDVDEVYRNIRTVSIKDILAKLQSDVEEIGLKQILVMLQKCKIDLNLSLNEPLFHMGLTSMFDRDLANFENFGKDDIYISEIAHRVTIDISETQTIVYATTPSYLDNKPITSNETTLKPFIFVIIEKFTATVLFGGSYSKIPYAAHIDGVTSL</sequence>
<evidence type="ECO:0000256" key="4">
    <source>
        <dbReference type="SAM" id="SignalP"/>
    </source>
</evidence>
<dbReference type="Proteomes" id="UP000838756">
    <property type="component" value="Unassembled WGS sequence"/>
</dbReference>
<dbReference type="Pfam" id="PF00079">
    <property type="entry name" value="Serpin"/>
    <property type="match status" value="1"/>
</dbReference>
<reference evidence="6" key="1">
    <citation type="submission" date="2022-03" db="EMBL/GenBank/DDBJ databases">
        <authorList>
            <person name="Lindestad O."/>
        </authorList>
    </citation>
    <scope>NUCLEOTIDE SEQUENCE</scope>
</reference>
<dbReference type="InterPro" id="IPR042185">
    <property type="entry name" value="Serpin_sf_2"/>
</dbReference>
<dbReference type="SMART" id="SM00093">
    <property type="entry name" value="SERPIN"/>
    <property type="match status" value="1"/>
</dbReference>
<feature type="chain" id="PRO_5035839801" evidence="4">
    <location>
        <begin position="20"/>
        <end position="402"/>
    </location>
</feature>
<evidence type="ECO:0000256" key="1">
    <source>
        <dbReference type="ARBA" id="ARBA00022690"/>
    </source>
</evidence>
<dbReference type="EMBL" id="CAKXAJ010018006">
    <property type="protein sequence ID" value="CAH2217384.1"/>
    <property type="molecule type" value="Genomic_DNA"/>
</dbReference>
<protein>
    <submittedName>
        <fullName evidence="6">Jg24646 protein</fullName>
    </submittedName>
</protein>
<proteinExistence type="inferred from homology"/>
<dbReference type="Gene3D" id="2.30.39.10">
    <property type="entry name" value="Alpha-1-antitrypsin, domain 1"/>
    <property type="match status" value="1"/>
</dbReference>
<feature type="domain" description="Serpin" evidence="5">
    <location>
        <begin position="30"/>
        <end position="390"/>
    </location>
</feature>
<dbReference type="Gene3D" id="3.30.497.10">
    <property type="entry name" value="Antithrombin, subunit I, domain 2"/>
    <property type="match status" value="1"/>
</dbReference>
<comment type="caution">
    <text evidence="6">The sequence shown here is derived from an EMBL/GenBank/DDBJ whole genome shotgun (WGS) entry which is preliminary data.</text>
</comment>
<evidence type="ECO:0000259" key="5">
    <source>
        <dbReference type="SMART" id="SM00093"/>
    </source>
</evidence>
<organism evidence="6 7">
    <name type="scientific">Pararge aegeria aegeria</name>
    <dbReference type="NCBI Taxonomy" id="348720"/>
    <lineage>
        <taxon>Eukaryota</taxon>
        <taxon>Metazoa</taxon>
        <taxon>Ecdysozoa</taxon>
        <taxon>Arthropoda</taxon>
        <taxon>Hexapoda</taxon>
        <taxon>Insecta</taxon>
        <taxon>Pterygota</taxon>
        <taxon>Neoptera</taxon>
        <taxon>Endopterygota</taxon>
        <taxon>Lepidoptera</taxon>
        <taxon>Glossata</taxon>
        <taxon>Ditrysia</taxon>
        <taxon>Papilionoidea</taxon>
        <taxon>Nymphalidae</taxon>
        <taxon>Satyrinae</taxon>
        <taxon>Satyrini</taxon>
        <taxon>Parargina</taxon>
        <taxon>Pararge</taxon>
    </lineage>
</organism>
<keyword evidence="4" id="KW-0732">Signal</keyword>
<keyword evidence="1" id="KW-0646">Protease inhibitor</keyword>
<dbReference type="SUPFAM" id="SSF56574">
    <property type="entry name" value="Serpins"/>
    <property type="match status" value="1"/>
</dbReference>
<keyword evidence="7" id="KW-1185">Reference proteome</keyword>
<evidence type="ECO:0000313" key="6">
    <source>
        <dbReference type="EMBL" id="CAH2217384.1"/>
    </source>
</evidence>
<dbReference type="PANTHER" id="PTHR11461">
    <property type="entry name" value="SERINE PROTEASE INHIBITOR, SERPIN"/>
    <property type="match status" value="1"/>
</dbReference>
<dbReference type="InterPro" id="IPR036186">
    <property type="entry name" value="Serpin_sf"/>
</dbReference>
<dbReference type="PANTHER" id="PTHR11461:SF367">
    <property type="entry name" value="GH21475P-RELATED"/>
    <property type="match status" value="1"/>
</dbReference>
<evidence type="ECO:0000256" key="2">
    <source>
        <dbReference type="ARBA" id="ARBA00022900"/>
    </source>
</evidence>
<keyword evidence="2" id="KW-0722">Serine protease inhibitor</keyword>
<comment type="similarity">
    <text evidence="3">Belongs to the serpin family.</text>
</comment>